<evidence type="ECO:0000256" key="1">
    <source>
        <dbReference type="SAM" id="MobiDB-lite"/>
    </source>
</evidence>
<evidence type="ECO:0008006" key="5">
    <source>
        <dbReference type="Google" id="ProtNLM"/>
    </source>
</evidence>
<feature type="compositionally biased region" description="Basic residues" evidence="1">
    <location>
        <begin position="53"/>
        <end position="66"/>
    </location>
</feature>
<feature type="signal peptide" evidence="2">
    <location>
        <begin position="1"/>
        <end position="27"/>
    </location>
</feature>
<gene>
    <name evidence="3" type="ORF">CKA81_06400</name>
</gene>
<keyword evidence="2" id="KW-0732">Signal</keyword>
<protein>
    <recommendedName>
        <fullName evidence="5">LTXXQ motif family protein</fullName>
    </recommendedName>
</protein>
<reference evidence="3 4" key="1">
    <citation type="submission" date="2017-08" db="EMBL/GenBank/DDBJ databases">
        <authorList>
            <person name="Park S.-J."/>
            <person name="Kim H."/>
        </authorList>
    </citation>
    <scope>NUCLEOTIDE SEQUENCE [LARGE SCALE GENOMIC DNA]</scope>
    <source>
        <strain evidence="4">ye3</strain>
    </source>
</reference>
<proteinExistence type="predicted"/>
<feature type="chain" id="PRO_5018966779" description="LTXXQ motif family protein" evidence="2">
    <location>
        <begin position="28"/>
        <end position="212"/>
    </location>
</feature>
<dbReference type="EMBL" id="CP022987">
    <property type="protein sequence ID" value="QAA93508.1"/>
    <property type="molecule type" value="Genomic_DNA"/>
</dbReference>
<accession>A0A410GB40</accession>
<organism evidence="3 4">
    <name type="scientific">Pollutimonas thiosulfatoxidans</name>
    <dbReference type="NCBI Taxonomy" id="2028345"/>
    <lineage>
        <taxon>Bacteria</taxon>
        <taxon>Pseudomonadati</taxon>
        <taxon>Pseudomonadota</taxon>
        <taxon>Betaproteobacteria</taxon>
        <taxon>Burkholderiales</taxon>
        <taxon>Alcaligenaceae</taxon>
        <taxon>Pollutimonas</taxon>
    </lineage>
</organism>
<dbReference type="AlphaFoldDB" id="A0A410GB40"/>
<name>A0A410GB40_9BURK</name>
<evidence type="ECO:0000256" key="2">
    <source>
        <dbReference type="SAM" id="SignalP"/>
    </source>
</evidence>
<feature type="compositionally biased region" description="Basic and acidic residues" evidence="1">
    <location>
        <begin position="193"/>
        <end position="202"/>
    </location>
</feature>
<feature type="region of interest" description="Disordered" evidence="1">
    <location>
        <begin position="31"/>
        <end position="66"/>
    </location>
</feature>
<feature type="compositionally biased region" description="Low complexity" evidence="1">
    <location>
        <begin position="31"/>
        <end position="49"/>
    </location>
</feature>
<evidence type="ECO:0000313" key="3">
    <source>
        <dbReference type="EMBL" id="QAA93508.1"/>
    </source>
</evidence>
<dbReference type="Gene3D" id="1.20.120.1490">
    <property type="match status" value="1"/>
</dbReference>
<evidence type="ECO:0000313" key="4">
    <source>
        <dbReference type="Proteomes" id="UP000283474"/>
    </source>
</evidence>
<dbReference type="Proteomes" id="UP000283474">
    <property type="component" value="Chromosome"/>
</dbReference>
<dbReference type="OrthoDB" id="8683766at2"/>
<keyword evidence="4" id="KW-1185">Reference proteome</keyword>
<sequence length="212" mass="22836">MRISSSNFTGKLAVLTAAIALSSAAFAAGGQTPATSATDAQAAPAATAQHGDKARHHRGHRAGNHHQMRDAAMWVPGYGPLGKEVVQSLNLTAEQTALLDSAKADQQADRKARRAAIKSSHAERLAQLQAGKIEPQAALKKAEEARAQALASKQQHDAKWLAVWDSLDKTQQTKVATHLSERADKFAKRIEQKKQLRQDRLKQKSASEQVAS</sequence>
<dbReference type="KEGG" id="pus:CKA81_06400"/>
<feature type="region of interest" description="Disordered" evidence="1">
    <location>
        <begin position="193"/>
        <end position="212"/>
    </location>
</feature>
<dbReference type="RefSeq" id="WP_128354552.1">
    <property type="nucleotide sequence ID" value="NZ_CP022987.1"/>
</dbReference>